<protein>
    <submittedName>
        <fullName evidence="13">CSON003484 protein</fullName>
    </submittedName>
</protein>
<evidence type="ECO:0000256" key="6">
    <source>
        <dbReference type="ARBA" id="ARBA00022737"/>
    </source>
</evidence>
<evidence type="ECO:0000256" key="10">
    <source>
        <dbReference type="ARBA" id="ARBA00023212"/>
    </source>
</evidence>
<feature type="coiled-coil region" evidence="12">
    <location>
        <begin position="527"/>
        <end position="554"/>
    </location>
</feature>
<dbReference type="InterPro" id="IPR050687">
    <property type="entry name" value="Dynein_IC"/>
</dbReference>
<name>A0A336MR69_CULSO</name>
<proteinExistence type="inferred from homology"/>
<dbReference type="InterPro" id="IPR015943">
    <property type="entry name" value="WD40/YVTN_repeat-like_dom_sf"/>
</dbReference>
<keyword evidence="10" id="KW-0206">Cytoskeleton</keyword>
<evidence type="ECO:0000256" key="7">
    <source>
        <dbReference type="ARBA" id="ARBA00023017"/>
    </source>
</evidence>
<evidence type="ECO:0000256" key="9">
    <source>
        <dbReference type="ARBA" id="ARBA00023175"/>
    </source>
</evidence>
<sequence length="609" mass="70630">MLDLENPMMRSLESKDANAKDEKRSVSFVTVYRRKKYLNRPCYFEDEDAIQISFGPSRTLSKQCYLPDTVEQGIQNIPHSAEDEANTEALQFASEGILHAEGGWPKDISYQNSEQMSRYKRKIEKTEEYISQMTNLTQTMLHMIKQNNAVNIYQNYFEEIDPLELTEQYSSRTITVFHEHGDLHRPVTNIAWNLEQNTQFVTSFSDNFQFNKPCATYIWDIDAPSVPYLTLMSSHPAQCVEYNPKDSHILASGMTSGQVVVWDVRVGTHEQLVSNHEISHRDQINCLVWFQSKTNSEFFTGSNEGQLCWWDIRKIDKPTDRTFLYPMKTEPGKLPRAFAISAIDSDPSIATKYMAGTEQGVLFTCNRKGKTPNEKITSRVKCHYGAICSVQRSPHFIKNYMTVGDWQAKIWTEDNKDTSIVWTKEYFSQLTCGVWSETRCAVFFVGRIDGIVDVWDIVQDLNKPVYSLKISDFPVLSLKHHKEGKYIIVGTSDGHVHLQELSDNLVHTYSNERQLMASMLERETKRERFLEIRIREVKLREKELRREKELARVQYEEDKATERDNVAVAETAFMTVIEAEIKRREGDGARMLEREHLLYNHNRTGPARI</sequence>
<organism evidence="13">
    <name type="scientific">Culicoides sonorensis</name>
    <name type="common">Biting midge</name>
    <dbReference type="NCBI Taxonomy" id="179676"/>
    <lineage>
        <taxon>Eukaryota</taxon>
        <taxon>Metazoa</taxon>
        <taxon>Ecdysozoa</taxon>
        <taxon>Arthropoda</taxon>
        <taxon>Hexapoda</taxon>
        <taxon>Insecta</taxon>
        <taxon>Pterygota</taxon>
        <taxon>Neoptera</taxon>
        <taxon>Endopterygota</taxon>
        <taxon>Diptera</taxon>
        <taxon>Nematocera</taxon>
        <taxon>Chironomoidea</taxon>
        <taxon>Ceratopogonidae</taxon>
        <taxon>Ceratopogoninae</taxon>
        <taxon>Culicoides</taxon>
        <taxon>Monoculicoides</taxon>
    </lineage>
</organism>
<dbReference type="InterPro" id="IPR001680">
    <property type="entry name" value="WD40_rpt"/>
</dbReference>
<evidence type="ECO:0000256" key="1">
    <source>
        <dbReference type="ARBA" id="ARBA00004430"/>
    </source>
</evidence>
<keyword evidence="8" id="KW-0969">Cilium</keyword>
<evidence type="ECO:0000256" key="8">
    <source>
        <dbReference type="ARBA" id="ARBA00023069"/>
    </source>
</evidence>
<dbReference type="GO" id="GO:0045504">
    <property type="term" value="F:dynein heavy chain binding"/>
    <property type="evidence" value="ECO:0007669"/>
    <property type="project" value="TreeGrafter"/>
</dbReference>
<keyword evidence="3" id="KW-0963">Cytoplasm</keyword>
<dbReference type="GO" id="GO:0003341">
    <property type="term" value="P:cilium movement"/>
    <property type="evidence" value="ECO:0007669"/>
    <property type="project" value="TreeGrafter"/>
</dbReference>
<evidence type="ECO:0000256" key="11">
    <source>
        <dbReference type="ARBA" id="ARBA00023273"/>
    </source>
</evidence>
<dbReference type="GO" id="GO:0036157">
    <property type="term" value="C:outer dynein arm"/>
    <property type="evidence" value="ECO:0007669"/>
    <property type="project" value="TreeGrafter"/>
</dbReference>
<keyword evidence="9" id="KW-0505">Motor protein</keyword>
<dbReference type="VEuPathDB" id="VectorBase:CSON003484"/>
<dbReference type="OMA" id="FICRMDG"/>
<dbReference type="PANTHER" id="PTHR12442">
    <property type="entry name" value="DYNEIN INTERMEDIATE CHAIN"/>
    <property type="match status" value="1"/>
</dbReference>
<dbReference type="GO" id="GO:0045503">
    <property type="term" value="F:dynein light chain binding"/>
    <property type="evidence" value="ECO:0007669"/>
    <property type="project" value="TreeGrafter"/>
</dbReference>
<reference evidence="13" key="1">
    <citation type="submission" date="2018-07" db="EMBL/GenBank/DDBJ databases">
        <authorList>
            <person name="Quirk P.G."/>
            <person name="Krulwich T.A."/>
        </authorList>
    </citation>
    <scope>NUCLEOTIDE SEQUENCE</scope>
</reference>
<accession>A0A336MR69</accession>
<comment type="subcellular location">
    <subcellularLocation>
        <location evidence="1">Cytoplasm</location>
        <location evidence="1">Cytoskeleton</location>
        <location evidence="1">Cilium axoneme</location>
    </subcellularLocation>
</comment>
<dbReference type="AlphaFoldDB" id="A0A336MR69"/>
<keyword evidence="5" id="KW-0493">Microtubule</keyword>
<gene>
    <name evidence="13" type="primary">CSON003484</name>
</gene>
<dbReference type="PANTHER" id="PTHR12442:SF7">
    <property type="entry name" value="DYNEIN AXONEMAL INTERMEDIATE CHAIN 2"/>
    <property type="match status" value="1"/>
</dbReference>
<evidence type="ECO:0000256" key="12">
    <source>
        <dbReference type="SAM" id="Coils"/>
    </source>
</evidence>
<dbReference type="SUPFAM" id="SSF50978">
    <property type="entry name" value="WD40 repeat-like"/>
    <property type="match status" value="1"/>
</dbReference>
<dbReference type="EMBL" id="UFQT01001639">
    <property type="protein sequence ID" value="SSX31283.1"/>
    <property type="molecule type" value="Genomic_DNA"/>
</dbReference>
<evidence type="ECO:0000313" key="13">
    <source>
        <dbReference type="EMBL" id="SSX31283.1"/>
    </source>
</evidence>
<evidence type="ECO:0000256" key="3">
    <source>
        <dbReference type="ARBA" id="ARBA00022490"/>
    </source>
</evidence>
<comment type="similarity">
    <text evidence="2">Belongs to the dynein intermediate chain family.</text>
</comment>
<keyword evidence="12" id="KW-0175">Coiled coil</keyword>
<evidence type="ECO:0000256" key="4">
    <source>
        <dbReference type="ARBA" id="ARBA00022574"/>
    </source>
</evidence>
<evidence type="ECO:0000256" key="2">
    <source>
        <dbReference type="ARBA" id="ARBA00011059"/>
    </source>
</evidence>
<dbReference type="GO" id="GO:0005874">
    <property type="term" value="C:microtubule"/>
    <property type="evidence" value="ECO:0007669"/>
    <property type="project" value="UniProtKB-KW"/>
</dbReference>
<dbReference type="InterPro" id="IPR036322">
    <property type="entry name" value="WD40_repeat_dom_sf"/>
</dbReference>
<dbReference type="Pfam" id="PF00400">
    <property type="entry name" value="WD40"/>
    <property type="match status" value="1"/>
</dbReference>
<dbReference type="SMART" id="SM00320">
    <property type="entry name" value="WD40"/>
    <property type="match status" value="5"/>
</dbReference>
<keyword evidence="4" id="KW-0853">WD repeat</keyword>
<evidence type="ECO:0000256" key="5">
    <source>
        <dbReference type="ARBA" id="ARBA00022701"/>
    </source>
</evidence>
<keyword evidence="11" id="KW-0966">Cell projection</keyword>
<keyword evidence="6" id="KW-0677">Repeat</keyword>
<dbReference type="GO" id="GO:0036158">
    <property type="term" value="P:outer dynein arm assembly"/>
    <property type="evidence" value="ECO:0007669"/>
    <property type="project" value="TreeGrafter"/>
</dbReference>
<dbReference type="Gene3D" id="2.130.10.10">
    <property type="entry name" value="YVTN repeat-like/Quinoprotein amine dehydrogenase"/>
    <property type="match status" value="2"/>
</dbReference>
<keyword evidence="7" id="KW-0243">Dynein</keyword>